<sequence>MNTQGDNFITKITRTNDQDQEQNREKGKCESVEAEPVSRWTDFPVEKRDMRLVAPKMKRVAAVERPAAVIWGRERRGSEMATTVMDFMGWTGIGMPKRKSMEML</sequence>
<feature type="region of interest" description="Disordered" evidence="1">
    <location>
        <begin position="1"/>
        <end position="33"/>
    </location>
</feature>
<proteinExistence type="predicted"/>
<name>A0AA38ZXU8_VITRO</name>
<dbReference type="Proteomes" id="UP001168098">
    <property type="component" value="Unassembled WGS sequence"/>
</dbReference>
<accession>A0AA38ZXU8</accession>
<dbReference type="AlphaFoldDB" id="A0AA38ZXU8"/>
<feature type="compositionally biased region" description="Basic and acidic residues" evidence="1">
    <location>
        <begin position="14"/>
        <end position="31"/>
    </location>
</feature>
<gene>
    <name evidence="2" type="ORF">PVL29_009144</name>
</gene>
<protein>
    <submittedName>
        <fullName evidence="2">Uncharacterized protein</fullName>
    </submittedName>
</protein>
<evidence type="ECO:0000313" key="2">
    <source>
        <dbReference type="EMBL" id="KAJ9697231.1"/>
    </source>
</evidence>
<comment type="caution">
    <text evidence="2">The sequence shown here is derived from an EMBL/GenBank/DDBJ whole genome shotgun (WGS) entry which is preliminary data.</text>
</comment>
<keyword evidence="3" id="KW-1185">Reference proteome</keyword>
<reference evidence="2 3" key="1">
    <citation type="journal article" date="2023" name="BMC Biotechnol.">
        <title>Vitis rotundifolia cv Carlos genome sequencing.</title>
        <authorList>
            <person name="Huff M."/>
            <person name="Hulse-Kemp A."/>
            <person name="Scheffler B."/>
            <person name="Youngblood R."/>
            <person name="Simpson S."/>
            <person name="Babiker E."/>
            <person name="Staton M."/>
        </authorList>
    </citation>
    <scope>NUCLEOTIDE SEQUENCE [LARGE SCALE GENOMIC DNA]</scope>
    <source>
        <tissue evidence="2">Leaf</tissue>
    </source>
</reference>
<evidence type="ECO:0000313" key="3">
    <source>
        <dbReference type="Proteomes" id="UP001168098"/>
    </source>
</evidence>
<evidence type="ECO:0000256" key="1">
    <source>
        <dbReference type="SAM" id="MobiDB-lite"/>
    </source>
</evidence>
<dbReference type="EMBL" id="JARBHA010000007">
    <property type="protein sequence ID" value="KAJ9697231.1"/>
    <property type="molecule type" value="Genomic_DNA"/>
</dbReference>
<organism evidence="2 3">
    <name type="scientific">Vitis rotundifolia</name>
    <name type="common">Muscadine grape</name>
    <dbReference type="NCBI Taxonomy" id="103349"/>
    <lineage>
        <taxon>Eukaryota</taxon>
        <taxon>Viridiplantae</taxon>
        <taxon>Streptophyta</taxon>
        <taxon>Embryophyta</taxon>
        <taxon>Tracheophyta</taxon>
        <taxon>Spermatophyta</taxon>
        <taxon>Magnoliopsida</taxon>
        <taxon>eudicotyledons</taxon>
        <taxon>Gunneridae</taxon>
        <taxon>Pentapetalae</taxon>
        <taxon>rosids</taxon>
        <taxon>Vitales</taxon>
        <taxon>Vitaceae</taxon>
        <taxon>Viteae</taxon>
        <taxon>Vitis</taxon>
    </lineage>
</organism>
<feature type="compositionally biased region" description="Polar residues" evidence="1">
    <location>
        <begin position="1"/>
        <end position="13"/>
    </location>
</feature>